<sequence>MKKFGFLLLPILLFSCKENSSIKKNADLPSEEKNVVENIETKSTDPFQKTYRTNAGMVEDIYSQLLLKDKNLAKLDTQIKNLNTKTTETISVYENVLANSDNYYKDAQQKTTTFKDSLMRKKVDSVMVNSFNNYAEKTANVRNYIAAAKSNITIINDNYDSFKIFKTLPEIEKYQNTNSFDLTNINKLMAEQNKILTELKKAK</sequence>
<dbReference type="EMBL" id="JABSNO010000003">
    <property type="protein sequence ID" value="NRS91563.1"/>
    <property type="molecule type" value="Genomic_DNA"/>
</dbReference>
<dbReference type="AlphaFoldDB" id="A0A8J8K726"/>
<proteinExistence type="predicted"/>
<keyword evidence="2" id="KW-1185">Reference proteome</keyword>
<dbReference type="PROSITE" id="PS51257">
    <property type="entry name" value="PROKAR_LIPOPROTEIN"/>
    <property type="match status" value="1"/>
</dbReference>
<organism evidence="1 2">
    <name type="scientific">Frigoriflavimonas asaccharolytica</name>
    <dbReference type="NCBI Taxonomy" id="2735899"/>
    <lineage>
        <taxon>Bacteria</taxon>
        <taxon>Pseudomonadati</taxon>
        <taxon>Bacteroidota</taxon>
        <taxon>Flavobacteriia</taxon>
        <taxon>Flavobacteriales</taxon>
        <taxon>Weeksellaceae</taxon>
        <taxon>Frigoriflavimonas</taxon>
    </lineage>
</organism>
<dbReference type="Proteomes" id="UP000610746">
    <property type="component" value="Unassembled WGS sequence"/>
</dbReference>
<evidence type="ECO:0000313" key="2">
    <source>
        <dbReference type="Proteomes" id="UP000610746"/>
    </source>
</evidence>
<dbReference type="RefSeq" id="WP_173778187.1">
    <property type="nucleotide sequence ID" value="NZ_JABSNO010000003.1"/>
</dbReference>
<name>A0A8J8K726_9FLAO</name>
<accession>A0A8J8K726</accession>
<evidence type="ECO:0000313" key="1">
    <source>
        <dbReference type="EMBL" id="NRS91563.1"/>
    </source>
</evidence>
<reference evidence="1" key="1">
    <citation type="submission" date="2020-05" db="EMBL/GenBank/DDBJ databases">
        <title>Genomic Encyclopedia of Type Strains, Phase IV (KMG-V): Genome sequencing to study the core and pangenomes of soil and plant-associated prokaryotes.</title>
        <authorList>
            <person name="Whitman W."/>
        </authorList>
    </citation>
    <scope>NUCLEOTIDE SEQUENCE</scope>
    <source>
        <strain evidence="1">16F</strain>
    </source>
</reference>
<protein>
    <submittedName>
        <fullName evidence="1">Putative nucleic acid-binding Zn-ribbon protein</fullName>
    </submittedName>
</protein>
<comment type="caution">
    <text evidence="1">The sequence shown here is derived from an EMBL/GenBank/DDBJ whole genome shotgun (WGS) entry which is preliminary data.</text>
</comment>
<gene>
    <name evidence="1" type="ORF">HNQ03_000630</name>
</gene>